<reference evidence="3 4" key="1">
    <citation type="journal article" date="2015" name="Genome Announc.">
        <title>Expanding the biotechnology potential of lactobacilli through comparative genomics of 213 strains and associated genera.</title>
        <authorList>
            <person name="Sun Z."/>
            <person name="Harris H.M."/>
            <person name="McCann A."/>
            <person name="Guo C."/>
            <person name="Argimon S."/>
            <person name="Zhang W."/>
            <person name="Yang X."/>
            <person name="Jeffery I.B."/>
            <person name="Cooney J.C."/>
            <person name="Kagawa T.F."/>
            <person name="Liu W."/>
            <person name="Song Y."/>
            <person name="Salvetti E."/>
            <person name="Wrobel A."/>
            <person name="Rasinkangas P."/>
            <person name="Parkhill J."/>
            <person name="Rea M.C."/>
            <person name="O'Sullivan O."/>
            <person name="Ritari J."/>
            <person name="Douillard F.P."/>
            <person name="Paul Ross R."/>
            <person name="Yang R."/>
            <person name="Briner A.E."/>
            <person name="Felis G.E."/>
            <person name="de Vos W.M."/>
            <person name="Barrangou R."/>
            <person name="Klaenhammer T.R."/>
            <person name="Caufield P.W."/>
            <person name="Cui Y."/>
            <person name="Zhang H."/>
            <person name="O'Toole P.W."/>
        </authorList>
    </citation>
    <scope>NUCLEOTIDE SEQUENCE [LARGE SCALE GENOMIC DNA]</scope>
    <source>
        <strain evidence="3 4">DSM 20003</strain>
    </source>
</reference>
<feature type="transmembrane region" description="Helical" evidence="1">
    <location>
        <begin position="48"/>
        <end position="69"/>
    </location>
</feature>
<name>A0A0R1GZ82_9LACO</name>
<keyword evidence="1" id="KW-0812">Transmembrane</keyword>
<dbReference type="Pfam" id="PF13248">
    <property type="entry name" value="Zn_ribbon_3"/>
    <property type="match status" value="1"/>
</dbReference>
<evidence type="ECO:0000256" key="1">
    <source>
        <dbReference type="SAM" id="Phobius"/>
    </source>
</evidence>
<dbReference type="Proteomes" id="UP000051461">
    <property type="component" value="Unassembled WGS sequence"/>
</dbReference>
<dbReference type="InterPro" id="IPR059113">
    <property type="entry name" value="Znf_ribbon"/>
</dbReference>
<dbReference type="EMBL" id="AZDA01000041">
    <property type="protein sequence ID" value="KRK39638.1"/>
    <property type="molecule type" value="Genomic_DNA"/>
</dbReference>
<keyword evidence="1" id="KW-1133">Transmembrane helix</keyword>
<evidence type="ECO:0000313" key="4">
    <source>
        <dbReference type="Proteomes" id="UP000051461"/>
    </source>
</evidence>
<dbReference type="STRING" id="1423726.FC07_GL002377"/>
<feature type="domain" description="Putative zinc-ribbon" evidence="2">
    <location>
        <begin position="3"/>
        <end position="28"/>
    </location>
</feature>
<organism evidence="3 4">
    <name type="scientific">Loigolactobacillus bifermentans DSM 20003</name>
    <dbReference type="NCBI Taxonomy" id="1423726"/>
    <lineage>
        <taxon>Bacteria</taxon>
        <taxon>Bacillati</taxon>
        <taxon>Bacillota</taxon>
        <taxon>Bacilli</taxon>
        <taxon>Lactobacillales</taxon>
        <taxon>Lactobacillaceae</taxon>
        <taxon>Loigolactobacillus</taxon>
    </lineage>
</organism>
<evidence type="ECO:0000259" key="2">
    <source>
        <dbReference type="Pfam" id="PF13248"/>
    </source>
</evidence>
<proteinExistence type="predicted"/>
<keyword evidence="3" id="KW-0449">Lipoprotein</keyword>
<accession>A0A0R1GZ82</accession>
<protein>
    <submittedName>
        <fullName evidence="3">Lipoprotein</fullName>
    </submittedName>
</protein>
<comment type="caution">
    <text evidence="3">The sequence shown here is derived from an EMBL/GenBank/DDBJ whole genome shotgun (WGS) entry which is preliminary data.</text>
</comment>
<keyword evidence="4" id="KW-1185">Reference proteome</keyword>
<dbReference type="PATRIC" id="fig|1423726.3.peg.2467"/>
<sequence>MREMIKCQKCGTLNQPQAKFCENCGQPLAQATAQVRTPTVQPKQQANYWPWFIGGGVAVIAIVATVFFLTRPDNTQQTQATTTADSSSVVASSDSAATTSAATNASTSTKKATNATVVLSDRQKSKINQKMLDWADSRAQTAHLAVSDYYFNHGAAGQGDWYAVTSDGRVQVQNQENPGHSGFKLHAIGGLVFYSSQDGTTGIDHHLMGTTAEGYTTNMNFNKTVTKYLFLDNGSVYELKLGNGATVDPITGFGELNNHGQTGGSSAITTDKTFLPSADTSAISTLQQILKQYQS</sequence>
<evidence type="ECO:0000313" key="3">
    <source>
        <dbReference type="EMBL" id="KRK39638.1"/>
    </source>
</evidence>
<gene>
    <name evidence="3" type="ORF">FC07_GL002377</name>
</gene>
<dbReference type="AlphaFoldDB" id="A0A0R1GZ82"/>
<keyword evidence="1" id="KW-0472">Membrane</keyword>